<proteinExistence type="inferred from homology"/>
<evidence type="ECO:0000256" key="11">
    <source>
        <dbReference type="SAM" id="MobiDB-lite"/>
    </source>
</evidence>
<feature type="compositionally biased region" description="Acidic residues" evidence="11">
    <location>
        <begin position="1246"/>
        <end position="1260"/>
    </location>
</feature>
<accession>A0A9P7BF70</accession>
<evidence type="ECO:0000256" key="8">
    <source>
        <dbReference type="ARBA" id="ARBA00023254"/>
    </source>
</evidence>
<dbReference type="GO" id="GO:0000076">
    <property type="term" value="P:DNA replication checkpoint signaling"/>
    <property type="evidence" value="ECO:0007669"/>
    <property type="project" value="TreeGrafter"/>
</dbReference>
<comment type="subcellular location">
    <subcellularLocation>
        <location evidence="1">Nucleus</location>
    </subcellularLocation>
</comment>
<feature type="domain" description="Timeless N-terminal" evidence="12">
    <location>
        <begin position="109"/>
        <end position="419"/>
    </location>
</feature>
<evidence type="ECO:0000256" key="3">
    <source>
        <dbReference type="ARBA" id="ARBA00021529"/>
    </source>
</evidence>
<feature type="compositionally biased region" description="Acidic residues" evidence="11">
    <location>
        <begin position="1389"/>
        <end position="1405"/>
    </location>
</feature>
<dbReference type="EMBL" id="PUHW01000135">
    <property type="protein sequence ID" value="KAG0688636.1"/>
    <property type="molecule type" value="Genomic_DNA"/>
</dbReference>
<dbReference type="InterPro" id="IPR044998">
    <property type="entry name" value="Timeless"/>
</dbReference>
<feature type="compositionally biased region" description="Acidic residues" evidence="11">
    <location>
        <begin position="1011"/>
        <end position="1029"/>
    </location>
</feature>
<keyword evidence="5" id="KW-0236">DNA replication inhibitor</keyword>
<dbReference type="PANTHER" id="PTHR22940:SF4">
    <property type="entry name" value="PROTEIN TIMELESS HOMOLOG"/>
    <property type="match status" value="1"/>
</dbReference>
<comment type="similarity">
    <text evidence="2">Belongs to the timeless family.</text>
</comment>
<evidence type="ECO:0000256" key="6">
    <source>
        <dbReference type="ARBA" id="ARBA00023204"/>
    </source>
</evidence>
<feature type="compositionally biased region" description="Basic residues" evidence="11">
    <location>
        <begin position="1092"/>
        <end position="1117"/>
    </location>
</feature>
<sequence length="1420" mass="162455">MSDIDDIFGQEEEGFEELVEKNLGIGFDNDLDDDMDEDLSDLEEIDESKFVENTAAMKTEERLQSVMNMTTSALNAASNSDARDEKRIKTKIQHLCSALGGMDPTDPETYIVGIEALGCLKDIKELFKRIDEERGLWTVASACHDSGLFVNDLVPILIQYGSTDTANADPEIMKILLATIELMVRMMTPLALDDDNNENRRELQAKLRRAQIEYKNALLHYKNGKVFKYLIALMIPILQIDLKNVARRDNVILNLCLTLFGNVLRVKPSDAITSQRNRNNVIHVFDALPAGIKEEDISLEVVLAVYKKYQVLSVVQTIASNLTKEFETEVLGTACLDFYYYAFSNVDPRELNDEVTSMKLSDSLSKELHLSDFQDEQRQELTSINNKLDVLMQQEDGKKKNFYSKSSTRHANFGSLISIQNKKSNRVVSGQKNLLNDDVFQILDSNVSKTASGSVINHRRSRGNISETYLKLNHKTRQLLARFVEDFIENGFGVLCKEIYNKLLSDKTVTDFTFHCHYYFVANWILKFERSYQSVHSRNLKTIERYKFLFYWFSKKVIQSLMENIIGISTDTEKKRTEHEIIMKMVSVLKEIMLAAISIHSYDHFDTSKMLNDDKILLASLVARGEGTLRLIFSVNSEIIRLFNLPRDSHKKSQPYAMEMIDFTAVALKVIKYIQHLKVPIMLTSRSIDDYDDEGALDSDNEVRLNPKNVNRFKALDKNQCEKFKEVLFNDQTVNTHIWLFYQFKEIDESKLQFVLNYFSKLLQNWELNIFKLIRLDFMLIMYQLKDASISPTMKSEFGEILNFFMHKLGKMHQNTATILLEPTSLTEMNDVEIKQYYLTGDAFSTYDLTAKETAFAARGGNEDIKFTDPTINDAQKISLIVSYLNFHDRMPIVEEFVKFLTQWYHELANSMQDDITVVGKLNNYRLEGKCYKEYKTGPYFRLLCKIGNIVNGVLIKRDIEELKQFTQHIEVSMNTTLQEFELENKFIDPNIVHQQMKKMGLKRKNRNSKDDEDEEDYDDIDGYNDYEDNNYGYGDEGIDDGDSDEDLAGSEDDQDQLDLLEAQLSSMDNRVKGKAMKKGVDGELEEMGSLKKNRNGKKRSKKDKSRSTSKKKLHKKRKIVEDDGNILSETEILRRAKLSKEYIADSDNEAGNDEEFFAREMKLQELLKKRHGKISKDQYDSLMNGTLNIDDVSDLDDNVIDEDALRVQVAHAKPDTLSLMELLKSSKDKDNDSNNENSDNSSDGYENDDENNEGNDDNQSDSVSNSSEDDIYNEGENTNSQKEIKSVSHSSSGNGKNRSVESESESESDDSLSIGISDFEEEPNASNKNDLLGNSPPNSPSGSTSASSEQNGDIAHLDSNNEDPITPIVEDNIEKSNSTEKINTVVEKEEEKEEKEEKTEAEEADMFADLRAMRDLMKE</sequence>
<feature type="region of interest" description="Disordered" evidence="11">
    <location>
        <begin position="1226"/>
        <end position="1405"/>
    </location>
</feature>
<feature type="region of interest" description="Disordered" evidence="11">
    <location>
        <begin position="998"/>
        <end position="1053"/>
    </location>
</feature>
<dbReference type="GO" id="GO:0051321">
    <property type="term" value="P:meiotic cell cycle"/>
    <property type="evidence" value="ECO:0007669"/>
    <property type="project" value="UniProtKB-KW"/>
</dbReference>
<feature type="compositionally biased region" description="Low complexity" evidence="11">
    <location>
        <begin position="1235"/>
        <end position="1245"/>
    </location>
</feature>
<feature type="compositionally biased region" description="Basic residues" evidence="11">
    <location>
        <begin position="998"/>
        <end position="1007"/>
    </location>
</feature>
<keyword evidence="9" id="KW-0131">Cell cycle</keyword>
<evidence type="ECO:0000256" key="2">
    <source>
        <dbReference type="ARBA" id="ARBA00008174"/>
    </source>
</evidence>
<keyword evidence="8" id="KW-0469">Meiosis</keyword>
<evidence type="ECO:0000256" key="5">
    <source>
        <dbReference type="ARBA" id="ARBA00022880"/>
    </source>
</evidence>
<keyword evidence="7" id="KW-0539">Nucleus</keyword>
<evidence type="ECO:0000256" key="4">
    <source>
        <dbReference type="ARBA" id="ARBA00022763"/>
    </source>
</evidence>
<dbReference type="PANTHER" id="PTHR22940">
    <property type="entry name" value="TIMEOUT/TIMELESS-2"/>
    <property type="match status" value="1"/>
</dbReference>
<feature type="compositionally biased region" description="Low complexity" evidence="11">
    <location>
        <begin position="1334"/>
        <end position="1349"/>
    </location>
</feature>
<name>A0A9P7BF70_9ASCO</name>
<dbReference type="GO" id="GO:0003677">
    <property type="term" value="F:DNA binding"/>
    <property type="evidence" value="ECO:0007669"/>
    <property type="project" value="TreeGrafter"/>
</dbReference>
<feature type="compositionally biased region" description="Polar residues" evidence="11">
    <location>
        <begin position="1276"/>
        <end position="1298"/>
    </location>
</feature>
<keyword evidence="14" id="KW-1185">Reference proteome</keyword>
<evidence type="ECO:0000256" key="10">
    <source>
        <dbReference type="SAM" id="Coils"/>
    </source>
</evidence>
<evidence type="ECO:0000313" key="13">
    <source>
        <dbReference type="EMBL" id="KAG0688636.1"/>
    </source>
</evidence>
<dbReference type="InterPro" id="IPR006906">
    <property type="entry name" value="Timeless_N"/>
</dbReference>
<reference evidence="13" key="1">
    <citation type="submission" date="2020-11" db="EMBL/GenBank/DDBJ databases">
        <title>Kefir isolates.</title>
        <authorList>
            <person name="Marcisauskas S."/>
            <person name="Kim Y."/>
            <person name="Blasche S."/>
        </authorList>
    </citation>
    <scope>NUCLEOTIDE SEQUENCE</scope>
    <source>
        <strain evidence="13">Olga-1</strain>
    </source>
</reference>
<evidence type="ECO:0000259" key="12">
    <source>
        <dbReference type="Pfam" id="PF04821"/>
    </source>
</evidence>
<dbReference type="GO" id="GO:0006281">
    <property type="term" value="P:DNA repair"/>
    <property type="evidence" value="ECO:0007669"/>
    <property type="project" value="UniProtKB-KW"/>
</dbReference>
<keyword evidence="10" id="KW-0175">Coiled coil</keyword>
<gene>
    <name evidence="13" type="primary">TOF1</name>
    <name evidence="13" type="ORF">C6P40_000721</name>
</gene>
<feature type="region of interest" description="Disordered" evidence="11">
    <location>
        <begin position="1065"/>
        <end position="1117"/>
    </location>
</feature>
<dbReference type="GO" id="GO:0043111">
    <property type="term" value="P:replication fork arrest"/>
    <property type="evidence" value="ECO:0007669"/>
    <property type="project" value="TreeGrafter"/>
</dbReference>
<evidence type="ECO:0000313" key="14">
    <source>
        <dbReference type="Proteomes" id="UP000697127"/>
    </source>
</evidence>
<dbReference type="Proteomes" id="UP000697127">
    <property type="component" value="Unassembled WGS sequence"/>
</dbReference>
<comment type="caution">
    <text evidence="13">The sequence shown here is derived from an EMBL/GenBank/DDBJ whole genome shotgun (WGS) entry which is preliminary data.</text>
</comment>
<protein>
    <recommendedName>
        <fullName evidence="3">Topoisomerase 1-associated factor 1</fullName>
    </recommendedName>
</protein>
<evidence type="ECO:0000256" key="1">
    <source>
        <dbReference type="ARBA" id="ARBA00004123"/>
    </source>
</evidence>
<keyword evidence="6" id="KW-0234">DNA repair</keyword>
<dbReference type="GO" id="GO:0031298">
    <property type="term" value="C:replication fork protection complex"/>
    <property type="evidence" value="ECO:0007669"/>
    <property type="project" value="TreeGrafter"/>
</dbReference>
<evidence type="ECO:0000256" key="9">
    <source>
        <dbReference type="ARBA" id="ARBA00023306"/>
    </source>
</evidence>
<feature type="coiled-coil region" evidence="10">
    <location>
        <begin position="193"/>
        <end position="220"/>
    </location>
</feature>
<evidence type="ECO:0000256" key="7">
    <source>
        <dbReference type="ARBA" id="ARBA00023242"/>
    </source>
</evidence>
<dbReference type="Pfam" id="PF04821">
    <property type="entry name" value="TIMELESS"/>
    <property type="match status" value="1"/>
</dbReference>
<feature type="compositionally biased region" description="Acidic residues" evidence="11">
    <location>
        <begin position="1037"/>
        <end position="1053"/>
    </location>
</feature>
<keyword evidence="4" id="KW-0227">DNA damage</keyword>
<organism evidence="13 14">
    <name type="scientific">Pichia californica</name>
    <dbReference type="NCBI Taxonomy" id="460514"/>
    <lineage>
        <taxon>Eukaryota</taxon>
        <taxon>Fungi</taxon>
        <taxon>Dikarya</taxon>
        <taxon>Ascomycota</taxon>
        <taxon>Saccharomycotina</taxon>
        <taxon>Pichiomycetes</taxon>
        <taxon>Pichiales</taxon>
        <taxon>Pichiaceae</taxon>
        <taxon>Pichia</taxon>
    </lineage>
</organism>